<gene>
    <name evidence="1" type="primary">X975_11439</name>
    <name evidence="1" type="ORF">NPIL_92521</name>
</gene>
<proteinExistence type="predicted"/>
<sequence length="218" mass="24075">MLSAKDKALLMKMFYMNEESATVALHKFRLQKNVKTGKGPLIVTGITKLVQRFEETESLQDRVRSGRPSLRQTRSARVAAKMETLASESSAGTSSAREAGIRLGLPPSSIHNILHGVLNQYPYKLQSCHELLPSDTEEREAFGDLVLHANSSNSTVFQLEVSGNVLKSLPLQKVQSTKSVKSPNPNSLEVNLPQMTRYGRAIKTPKKLNLVTLSDVFV</sequence>
<organism evidence="1 2">
    <name type="scientific">Nephila pilipes</name>
    <name type="common">Giant wood spider</name>
    <name type="synonym">Nephila maculata</name>
    <dbReference type="NCBI Taxonomy" id="299642"/>
    <lineage>
        <taxon>Eukaryota</taxon>
        <taxon>Metazoa</taxon>
        <taxon>Ecdysozoa</taxon>
        <taxon>Arthropoda</taxon>
        <taxon>Chelicerata</taxon>
        <taxon>Arachnida</taxon>
        <taxon>Araneae</taxon>
        <taxon>Araneomorphae</taxon>
        <taxon>Entelegynae</taxon>
        <taxon>Araneoidea</taxon>
        <taxon>Nephilidae</taxon>
        <taxon>Nephila</taxon>
    </lineage>
</organism>
<evidence type="ECO:0000313" key="2">
    <source>
        <dbReference type="Proteomes" id="UP000887013"/>
    </source>
</evidence>
<dbReference type="EMBL" id="BMAW01066861">
    <property type="protein sequence ID" value="GFT56731.1"/>
    <property type="molecule type" value="Genomic_DNA"/>
</dbReference>
<reference evidence="1" key="1">
    <citation type="submission" date="2020-08" db="EMBL/GenBank/DDBJ databases">
        <title>Multicomponent nature underlies the extraordinary mechanical properties of spider dragline silk.</title>
        <authorList>
            <person name="Kono N."/>
            <person name="Nakamura H."/>
            <person name="Mori M."/>
            <person name="Yoshida Y."/>
            <person name="Ohtoshi R."/>
            <person name="Malay A.D."/>
            <person name="Moran D.A.P."/>
            <person name="Tomita M."/>
            <person name="Numata K."/>
            <person name="Arakawa K."/>
        </authorList>
    </citation>
    <scope>NUCLEOTIDE SEQUENCE</scope>
</reference>
<dbReference type="AlphaFoldDB" id="A0A8X6PA20"/>
<name>A0A8X6PA20_NEPPI</name>
<evidence type="ECO:0000313" key="1">
    <source>
        <dbReference type="EMBL" id="GFT56731.1"/>
    </source>
</evidence>
<accession>A0A8X6PA20</accession>
<keyword evidence="2" id="KW-1185">Reference proteome</keyword>
<protein>
    <submittedName>
        <fullName evidence="1">DUF4817 domain-containing protein</fullName>
    </submittedName>
</protein>
<dbReference type="Proteomes" id="UP000887013">
    <property type="component" value="Unassembled WGS sequence"/>
</dbReference>
<comment type="caution">
    <text evidence="1">The sequence shown here is derived from an EMBL/GenBank/DDBJ whole genome shotgun (WGS) entry which is preliminary data.</text>
</comment>